<accession>A0A9W8J5U0</accession>
<evidence type="ECO:0000313" key="3">
    <source>
        <dbReference type="Proteomes" id="UP001140091"/>
    </source>
</evidence>
<reference evidence="2" key="1">
    <citation type="submission" date="2022-06" db="EMBL/GenBank/DDBJ databases">
        <title>Genome Sequence of Candolleomyces eurysporus.</title>
        <authorList>
            <person name="Buettner E."/>
        </authorList>
    </citation>
    <scope>NUCLEOTIDE SEQUENCE</scope>
    <source>
        <strain evidence="2">VTCC 930004</strain>
    </source>
</reference>
<organism evidence="2 3">
    <name type="scientific">Candolleomyces eurysporus</name>
    <dbReference type="NCBI Taxonomy" id="2828524"/>
    <lineage>
        <taxon>Eukaryota</taxon>
        <taxon>Fungi</taxon>
        <taxon>Dikarya</taxon>
        <taxon>Basidiomycota</taxon>
        <taxon>Agaricomycotina</taxon>
        <taxon>Agaricomycetes</taxon>
        <taxon>Agaricomycetidae</taxon>
        <taxon>Agaricales</taxon>
        <taxon>Agaricineae</taxon>
        <taxon>Psathyrellaceae</taxon>
        <taxon>Candolleomyces</taxon>
    </lineage>
</organism>
<evidence type="ECO:0000313" key="2">
    <source>
        <dbReference type="EMBL" id="KAJ2928682.1"/>
    </source>
</evidence>
<comment type="caution">
    <text evidence="2">The sequence shown here is derived from an EMBL/GenBank/DDBJ whole genome shotgun (WGS) entry which is preliminary data.</text>
</comment>
<name>A0A9W8J5U0_9AGAR</name>
<protein>
    <submittedName>
        <fullName evidence="2">Uncharacterized protein</fullName>
    </submittedName>
</protein>
<dbReference type="Proteomes" id="UP001140091">
    <property type="component" value="Unassembled WGS sequence"/>
</dbReference>
<gene>
    <name evidence="2" type="ORF">H1R20_g8384</name>
</gene>
<feature type="region of interest" description="Disordered" evidence="1">
    <location>
        <begin position="124"/>
        <end position="158"/>
    </location>
</feature>
<evidence type="ECO:0000256" key="1">
    <source>
        <dbReference type="SAM" id="MobiDB-lite"/>
    </source>
</evidence>
<feature type="compositionally biased region" description="Basic and acidic residues" evidence="1">
    <location>
        <begin position="79"/>
        <end position="93"/>
    </location>
</feature>
<feature type="non-terminal residue" evidence="2">
    <location>
        <position position="158"/>
    </location>
</feature>
<proteinExistence type="predicted"/>
<dbReference type="EMBL" id="JANBPK010000920">
    <property type="protein sequence ID" value="KAJ2928682.1"/>
    <property type="molecule type" value="Genomic_DNA"/>
</dbReference>
<feature type="compositionally biased region" description="Basic and acidic residues" evidence="1">
    <location>
        <begin position="124"/>
        <end position="138"/>
    </location>
</feature>
<keyword evidence="3" id="KW-1185">Reference proteome</keyword>
<dbReference type="AlphaFoldDB" id="A0A9W8J5U0"/>
<feature type="region of interest" description="Disordered" evidence="1">
    <location>
        <begin position="55"/>
        <end position="93"/>
    </location>
</feature>
<sequence length="158" mass="17492">MSPSSTDASTSKTGLITTNALDVASCTTTPIVSFPCHRNRGRLFELLAGGLVQVEDEEDEEGESEFRQDWHPNGWNGPELHHQAQTREERRRLRKEALAKAEARFALALSLTRADLELYINGKGDELGEKEEEGQHHDDDDDENLKEGGSSSDSQDGV</sequence>